<dbReference type="AlphaFoldDB" id="A0A9D4PR58"/>
<accession>A0A9D4PR58</accession>
<dbReference type="Proteomes" id="UP000821837">
    <property type="component" value="Chromosome 5"/>
</dbReference>
<organism evidence="2 3">
    <name type="scientific">Rhipicephalus sanguineus</name>
    <name type="common">Brown dog tick</name>
    <name type="synonym">Ixodes sanguineus</name>
    <dbReference type="NCBI Taxonomy" id="34632"/>
    <lineage>
        <taxon>Eukaryota</taxon>
        <taxon>Metazoa</taxon>
        <taxon>Ecdysozoa</taxon>
        <taxon>Arthropoda</taxon>
        <taxon>Chelicerata</taxon>
        <taxon>Arachnida</taxon>
        <taxon>Acari</taxon>
        <taxon>Parasitiformes</taxon>
        <taxon>Ixodida</taxon>
        <taxon>Ixodoidea</taxon>
        <taxon>Ixodidae</taxon>
        <taxon>Rhipicephalinae</taxon>
        <taxon>Rhipicephalus</taxon>
        <taxon>Rhipicephalus</taxon>
    </lineage>
</organism>
<protein>
    <submittedName>
        <fullName evidence="2">Uncharacterized protein</fullName>
    </submittedName>
</protein>
<gene>
    <name evidence="2" type="ORF">HPB52_010225</name>
</gene>
<reference evidence="2" key="2">
    <citation type="submission" date="2021-09" db="EMBL/GenBank/DDBJ databases">
        <authorList>
            <person name="Jia N."/>
            <person name="Wang J."/>
            <person name="Shi W."/>
            <person name="Du L."/>
            <person name="Sun Y."/>
            <person name="Zhan W."/>
            <person name="Jiang J."/>
            <person name="Wang Q."/>
            <person name="Zhang B."/>
            <person name="Ji P."/>
            <person name="Sakyi L.B."/>
            <person name="Cui X."/>
            <person name="Yuan T."/>
            <person name="Jiang B."/>
            <person name="Yang W."/>
            <person name="Lam T.T.-Y."/>
            <person name="Chang Q."/>
            <person name="Ding S."/>
            <person name="Wang X."/>
            <person name="Zhu J."/>
            <person name="Ruan X."/>
            <person name="Zhao L."/>
            <person name="Wei J."/>
            <person name="Que T."/>
            <person name="Du C."/>
            <person name="Cheng J."/>
            <person name="Dai P."/>
            <person name="Han X."/>
            <person name="Huang E."/>
            <person name="Gao Y."/>
            <person name="Liu J."/>
            <person name="Shao H."/>
            <person name="Ye R."/>
            <person name="Li L."/>
            <person name="Wei W."/>
            <person name="Wang X."/>
            <person name="Wang C."/>
            <person name="Huo Q."/>
            <person name="Li W."/>
            <person name="Guo W."/>
            <person name="Chen H."/>
            <person name="Chen S."/>
            <person name="Zhou L."/>
            <person name="Zhou L."/>
            <person name="Ni X."/>
            <person name="Tian J."/>
            <person name="Zhou Y."/>
            <person name="Sheng Y."/>
            <person name="Liu T."/>
            <person name="Pan Y."/>
            <person name="Xia L."/>
            <person name="Li J."/>
            <person name="Zhao F."/>
            <person name="Cao W."/>
        </authorList>
    </citation>
    <scope>NUCLEOTIDE SEQUENCE</scope>
    <source>
        <strain evidence="2">Rsan-2018</strain>
        <tissue evidence="2">Larvae</tissue>
    </source>
</reference>
<name>A0A9D4PR58_RHISA</name>
<reference evidence="2" key="1">
    <citation type="journal article" date="2020" name="Cell">
        <title>Large-Scale Comparative Analyses of Tick Genomes Elucidate Their Genetic Diversity and Vector Capacities.</title>
        <authorList>
            <consortium name="Tick Genome and Microbiome Consortium (TIGMIC)"/>
            <person name="Jia N."/>
            <person name="Wang J."/>
            <person name="Shi W."/>
            <person name="Du L."/>
            <person name="Sun Y."/>
            <person name="Zhan W."/>
            <person name="Jiang J.F."/>
            <person name="Wang Q."/>
            <person name="Zhang B."/>
            <person name="Ji P."/>
            <person name="Bell-Sakyi L."/>
            <person name="Cui X.M."/>
            <person name="Yuan T.T."/>
            <person name="Jiang B.G."/>
            <person name="Yang W.F."/>
            <person name="Lam T.T."/>
            <person name="Chang Q.C."/>
            <person name="Ding S.J."/>
            <person name="Wang X.J."/>
            <person name="Zhu J.G."/>
            <person name="Ruan X.D."/>
            <person name="Zhao L."/>
            <person name="Wei J.T."/>
            <person name="Ye R.Z."/>
            <person name="Que T.C."/>
            <person name="Du C.H."/>
            <person name="Zhou Y.H."/>
            <person name="Cheng J.X."/>
            <person name="Dai P.F."/>
            <person name="Guo W.B."/>
            <person name="Han X.H."/>
            <person name="Huang E.J."/>
            <person name="Li L.F."/>
            <person name="Wei W."/>
            <person name="Gao Y.C."/>
            <person name="Liu J.Z."/>
            <person name="Shao H.Z."/>
            <person name="Wang X."/>
            <person name="Wang C.C."/>
            <person name="Yang T.C."/>
            <person name="Huo Q.B."/>
            <person name="Li W."/>
            <person name="Chen H.Y."/>
            <person name="Chen S.E."/>
            <person name="Zhou L.G."/>
            <person name="Ni X.B."/>
            <person name="Tian J.H."/>
            <person name="Sheng Y."/>
            <person name="Liu T."/>
            <person name="Pan Y.S."/>
            <person name="Xia L.Y."/>
            <person name="Li J."/>
            <person name="Zhao F."/>
            <person name="Cao W.C."/>
        </authorList>
    </citation>
    <scope>NUCLEOTIDE SEQUENCE</scope>
    <source>
        <strain evidence="2">Rsan-2018</strain>
    </source>
</reference>
<evidence type="ECO:0000313" key="2">
    <source>
        <dbReference type="EMBL" id="KAH7951507.1"/>
    </source>
</evidence>
<dbReference type="EMBL" id="JABSTV010001251">
    <property type="protein sequence ID" value="KAH7951507.1"/>
    <property type="molecule type" value="Genomic_DNA"/>
</dbReference>
<evidence type="ECO:0000313" key="3">
    <source>
        <dbReference type="Proteomes" id="UP000821837"/>
    </source>
</evidence>
<keyword evidence="3" id="KW-1185">Reference proteome</keyword>
<feature type="region of interest" description="Disordered" evidence="1">
    <location>
        <begin position="1"/>
        <end position="20"/>
    </location>
</feature>
<sequence>MREDERVKRGGRKRKKRRKRRATFLGDRVLSGCCGLLLPGDRADRVIHEDAGTVGSLQSRCAEGNPKARAGRAANLVEQGVKNLELTIDHRLTWIPSIVTDPSTRSLQRQRITAPHHKEAEPHHNEQLERSYRMPIRRFLRTPAPVARGCFIGGGPDVACVAPYAVTGATSCRPSP</sequence>
<feature type="compositionally biased region" description="Basic residues" evidence="1">
    <location>
        <begin position="9"/>
        <end position="20"/>
    </location>
</feature>
<comment type="caution">
    <text evidence="2">The sequence shown here is derived from an EMBL/GenBank/DDBJ whole genome shotgun (WGS) entry which is preliminary data.</text>
</comment>
<proteinExistence type="predicted"/>
<evidence type="ECO:0000256" key="1">
    <source>
        <dbReference type="SAM" id="MobiDB-lite"/>
    </source>
</evidence>